<dbReference type="RefSeq" id="WP_072764068.1">
    <property type="nucleotide sequence ID" value="NZ_FQYX01000008.1"/>
</dbReference>
<keyword evidence="1" id="KW-0732">Signal</keyword>
<dbReference type="OrthoDB" id="1682379at2"/>
<dbReference type="AlphaFoldDB" id="A0A1M6FE59"/>
<evidence type="ECO:0000259" key="2">
    <source>
        <dbReference type="Pfam" id="PF14905"/>
    </source>
</evidence>
<reference evidence="3 4" key="1">
    <citation type="submission" date="2016-11" db="EMBL/GenBank/DDBJ databases">
        <authorList>
            <person name="Jaros S."/>
            <person name="Januszkiewicz K."/>
            <person name="Wedrychowicz H."/>
        </authorList>
    </citation>
    <scope>NUCLEOTIDE SEQUENCE [LARGE SCALE GENOMIC DNA]</scope>
    <source>
        <strain evidence="3 4">CGMCC 1.8863</strain>
    </source>
</reference>
<evidence type="ECO:0000256" key="1">
    <source>
        <dbReference type="SAM" id="SignalP"/>
    </source>
</evidence>
<feature type="chain" id="PRO_5012997223" evidence="1">
    <location>
        <begin position="19"/>
        <end position="908"/>
    </location>
</feature>
<dbReference type="InterPro" id="IPR008969">
    <property type="entry name" value="CarboxyPept-like_regulatory"/>
</dbReference>
<dbReference type="Pfam" id="PF14905">
    <property type="entry name" value="OMP_b-brl_3"/>
    <property type="match status" value="1"/>
</dbReference>
<gene>
    <name evidence="3" type="ORF">SAMN04487911_10899</name>
</gene>
<sequence>MKKILLSLILVFSTAAFSQDFSIRGKVVDALSKLPLEASTIYAESIKDSSLVSYTITNEKGVFDLEGKTKLSELKVFITFNGYEPLVVNVKPKEVLELGELHLQEQAQELDGVQLVADRVPISIKKDTLEFNADSFKTRPDASVEDVLKKLPGVDVASDGKITVYGKEVNQVLVNGQVFFSNDPKVATKSLPKDIISKIQITDTKTKKQEFTGEDSDGETKTINLTIKKDKNKGVMGRVAAAYGTDDRYQLNGVLNYFNDKERVSVITGSNNINSSGFSYDELEGLGGNSRRYNMAGSPGSGNGITTSSSIGGSYANSEKGTYKADGNYLFSYEDSYNNQKTFRENLLPENRYFSESETSFNGSTNSNRGGASLEYDIDETFRVSVQPKLNVNRTNSYYTSKETSRNQAGDLINSNEQATTSDGVVRNYSNRINLMKKLDTLGRFVTLSFFNRNTENTNLSNLNSIRSLFGDEENEETLDQRAHVNNKGNAYQLEGGYRQPLTKELFLDLGYEYADERSDNTKEVFDYNEDDFGYTNFNMELSSDFNFKNIQHSPSLGIRKNGEKFSFDIYATYKFSELSNQDYLQQTSFSNAYTNLLFRSSARYMLGKNKRIHLRYNSNLSLPSINQLQPVPNVSNPLNIVIGNPNLLPSVNHGVNFYYSDYNWKERSGVYVYSGLNIQDDRVSSISVIDENFLRTTRYTNVNGNYNGYMGMGYSKQIKKDSVYTLKFNVRPSINFGQSVSYSNGAKIKAKSFGMYPRVSTTFNYKELIEIEPGYGLAIDQTKYSLEGYEDVKVTAQNASLKLSSYWPKNIIWENDITYSYNDNVGPGFKKDAIFWNMSLGLQVMDKKGTLKLLAYDLLDQNINTRRSTGDDYIQDFQGTVLQQYFMASFSYKFDQFGGKRSMGRMR</sequence>
<dbReference type="Proteomes" id="UP000184231">
    <property type="component" value="Unassembled WGS sequence"/>
</dbReference>
<dbReference type="EMBL" id="FQYX01000008">
    <property type="protein sequence ID" value="SHI95971.1"/>
    <property type="molecule type" value="Genomic_DNA"/>
</dbReference>
<feature type="domain" description="Outer membrane protein beta-barrel" evidence="2">
    <location>
        <begin position="437"/>
        <end position="893"/>
    </location>
</feature>
<protein>
    <submittedName>
        <fullName evidence="3">CarboxypepD_reg-like domain-containing protein</fullName>
    </submittedName>
</protein>
<dbReference type="InterPro" id="IPR041700">
    <property type="entry name" value="OMP_b-brl_3"/>
</dbReference>
<feature type="signal peptide" evidence="1">
    <location>
        <begin position="1"/>
        <end position="18"/>
    </location>
</feature>
<evidence type="ECO:0000313" key="4">
    <source>
        <dbReference type="Proteomes" id="UP000184231"/>
    </source>
</evidence>
<evidence type="ECO:0000313" key="3">
    <source>
        <dbReference type="EMBL" id="SHI95971.1"/>
    </source>
</evidence>
<keyword evidence="4" id="KW-1185">Reference proteome</keyword>
<organism evidence="3 4">
    <name type="scientific">Arenibacter nanhaiticus</name>
    <dbReference type="NCBI Taxonomy" id="558155"/>
    <lineage>
        <taxon>Bacteria</taxon>
        <taxon>Pseudomonadati</taxon>
        <taxon>Bacteroidota</taxon>
        <taxon>Flavobacteriia</taxon>
        <taxon>Flavobacteriales</taxon>
        <taxon>Flavobacteriaceae</taxon>
        <taxon>Arenibacter</taxon>
    </lineage>
</organism>
<accession>A0A1M6FE59</accession>
<dbReference type="SUPFAM" id="SSF56935">
    <property type="entry name" value="Porins"/>
    <property type="match status" value="1"/>
</dbReference>
<dbReference type="SUPFAM" id="SSF49464">
    <property type="entry name" value="Carboxypeptidase regulatory domain-like"/>
    <property type="match status" value="1"/>
</dbReference>
<dbReference type="STRING" id="558155.SAMN04487911_10899"/>
<proteinExistence type="predicted"/>
<name>A0A1M6FE59_9FLAO</name>